<evidence type="ECO:0000256" key="17">
    <source>
        <dbReference type="ARBA" id="ARBA00072208"/>
    </source>
</evidence>
<feature type="binding site" evidence="20 22">
    <location>
        <position position="659"/>
    </location>
    <ligand>
        <name>ATP</name>
        <dbReference type="ChEBI" id="CHEBI:30616"/>
    </ligand>
</feature>
<dbReference type="GeneTree" id="ENSGT00940000163892"/>
<dbReference type="Pfam" id="PF00041">
    <property type="entry name" value="fn3"/>
    <property type="match status" value="1"/>
</dbReference>
<evidence type="ECO:0000256" key="16">
    <source>
        <dbReference type="ARBA" id="ARBA00065191"/>
    </source>
</evidence>
<keyword evidence="10 23" id="KW-0472">Membrane</keyword>
<feature type="domain" description="Fibronectin type-III" evidence="27">
    <location>
        <begin position="288"/>
        <end position="393"/>
    </location>
</feature>
<dbReference type="InterPro" id="IPR017441">
    <property type="entry name" value="Protein_kinase_ATP_BS"/>
</dbReference>
<evidence type="ECO:0000313" key="29">
    <source>
        <dbReference type="Ensembl" id="ENSEBUP00000014430.1"/>
    </source>
</evidence>
<evidence type="ECO:0000256" key="13">
    <source>
        <dbReference type="ARBA" id="ARBA00023180"/>
    </source>
</evidence>
<dbReference type="InterPro" id="IPR020635">
    <property type="entry name" value="Tyr_kinase_cat_dom"/>
</dbReference>
<dbReference type="FunFam" id="1.10.510.10:FF:000083">
    <property type="entry name" value="Ephrin type-A receptor 3"/>
    <property type="match status" value="1"/>
</dbReference>
<dbReference type="SMART" id="SM00060">
    <property type="entry name" value="FN3"/>
    <property type="match status" value="2"/>
</dbReference>
<evidence type="ECO:0000256" key="18">
    <source>
        <dbReference type="ARBA" id="ARBA00077207"/>
    </source>
</evidence>
<evidence type="ECO:0000256" key="10">
    <source>
        <dbReference type="ARBA" id="ARBA00023136"/>
    </source>
</evidence>
<dbReference type="PANTHER" id="PTHR46877">
    <property type="entry name" value="EPH RECEPTOR A5"/>
    <property type="match status" value="1"/>
</dbReference>
<evidence type="ECO:0000256" key="14">
    <source>
        <dbReference type="ARBA" id="ARBA00051243"/>
    </source>
</evidence>
<evidence type="ECO:0000256" key="6">
    <source>
        <dbReference type="ARBA" id="ARBA00022741"/>
    </source>
</evidence>
<dbReference type="InterPro" id="IPR013783">
    <property type="entry name" value="Ig-like_fold"/>
</dbReference>
<dbReference type="InterPro" id="IPR011641">
    <property type="entry name" value="Tyr-kin_ephrin_A/B_rcpt-like"/>
</dbReference>
<evidence type="ECO:0000256" key="9">
    <source>
        <dbReference type="ARBA" id="ARBA00022989"/>
    </source>
</evidence>
<dbReference type="SUPFAM" id="SSF49785">
    <property type="entry name" value="Galactose-binding domain-like"/>
    <property type="match status" value="1"/>
</dbReference>
<dbReference type="FunFam" id="2.10.50.10:FF:000001">
    <property type="entry name" value="Ephrin type-A receptor 5"/>
    <property type="match status" value="1"/>
</dbReference>
<dbReference type="FunFam" id="1.10.150.50:FF:000001">
    <property type="entry name" value="Ephrin type-A receptor 5"/>
    <property type="match status" value="1"/>
</dbReference>
<dbReference type="Pfam" id="PF25599">
    <property type="entry name" value="Ephrin_CRD"/>
    <property type="match status" value="1"/>
</dbReference>
<evidence type="ECO:0000256" key="20">
    <source>
        <dbReference type="PIRSR" id="PIRSR000666-2"/>
    </source>
</evidence>
<dbReference type="PROSITE" id="PS50105">
    <property type="entry name" value="SAM_DOMAIN"/>
    <property type="match status" value="1"/>
</dbReference>
<dbReference type="EC" id="2.7.10.1" evidence="2"/>
<dbReference type="Gene3D" id="1.10.150.50">
    <property type="entry name" value="Transcription Factor, Ets-1"/>
    <property type="match status" value="1"/>
</dbReference>
<protein>
    <recommendedName>
        <fullName evidence="17">Ephrin type-A receptor 6</fullName>
        <ecNumber evidence="2">2.7.10.1</ecNumber>
    </recommendedName>
    <alternativeName>
        <fullName evidence="18">EPH homology kinase 2</fullName>
    </alternativeName>
</protein>
<dbReference type="SMART" id="SM01411">
    <property type="entry name" value="Ephrin_rec_like"/>
    <property type="match status" value="1"/>
</dbReference>
<feature type="domain" description="Protein kinase" evidence="25">
    <location>
        <begin position="627"/>
        <end position="889"/>
    </location>
</feature>
<evidence type="ECO:0000259" key="28">
    <source>
        <dbReference type="PROSITE" id="PS51550"/>
    </source>
</evidence>
<dbReference type="Gene3D" id="2.10.50.10">
    <property type="entry name" value="Tumor Necrosis Factor Receptor, subunit A, domain 2"/>
    <property type="match status" value="1"/>
</dbReference>
<feature type="signal peptide" evidence="24">
    <location>
        <begin position="1"/>
        <end position="21"/>
    </location>
</feature>
<dbReference type="PROSITE" id="PS00107">
    <property type="entry name" value="PROTEIN_KINASE_ATP"/>
    <property type="match status" value="1"/>
</dbReference>
<dbReference type="PANTHER" id="PTHR46877:SF14">
    <property type="entry name" value="RECEPTOR PROTEIN-TYROSINE KINASE"/>
    <property type="match status" value="1"/>
</dbReference>
<dbReference type="CDD" id="cd09488">
    <property type="entry name" value="SAM_EPH-R"/>
    <property type="match status" value="1"/>
</dbReference>
<evidence type="ECO:0000256" key="2">
    <source>
        <dbReference type="ARBA" id="ARBA00011902"/>
    </source>
</evidence>
<evidence type="ECO:0000256" key="5">
    <source>
        <dbReference type="ARBA" id="ARBA00022737"/>
    </source>
</evidence>
<keyword evidence="6 20" id="KW-0547">Nucleotide-binding</keyword>
<dbReference type="AlphaFoldDB" id="A0A8C4WVZ9"/>
<dbReference type="Pfam" id="PF07647">
    <property type="entry name" value="SAM_2"/>
    <property type="match status" value="1"/>
</dbReference>
<dbReference type="SMART" id="SM00219">
    <property type="entry name" value="TyrKc"/>
    <property type="match status" value="1"/>
</dbReference>
<dbReference type="InterPro" id="IPR001090">
    <property type="entry name" value="Ephrin_rcpt_lig-bd_dom"/>
</dbReference>
<dbReference type="Gene3D" id="2.60.40.10">
    <property type="entry name" value="Immunoglobulins"/>
    <property type="match status" value="2"/>
</dbReference>
<dbReference type="InterPro" id="IPR013761">
    <property type="entry name" value="SAM/pointed_sf"/>
</dbReference>
<keyword evidence="4 23" id="KW-0812">Transmembrane</keyword>
<dbReference type="Pfam" id="PF07714">
    <property type="entry name" value="PK_Tyr_Ser-Thr"/>
    <property type="match status" value="1"/>
</dbReference>
<dbReference type="Gene3D" id="3.30.200.20">
    <property type="entry name" value="Phosphorylase Kinase, domain 1"/>
    <property type="match status" value="1"/>
</dbReference>
<dbReference type="InterPro" id="IPR008979">
    <property type="entry name" value="Galactose-bd-like_sf"/>
</dbReference>
<evidence type="ECO:0000256" key="3">
    <source>
        <dbReference type="ARBA" id="ARBA00022679"/>
    </source>
</evidence>
<dbReference type="InterPro" id="IPR001426">
    <property type="entry name" value="Tyr_kinase_rcpt_V_CS"/>
</dbReference>
<keyword evidence="9 23" id="KW-1133">Transmembrane helix</keyword>
<evidence type="ECO:0000259" key="27">
    <source>
        <dbReference type="PROSITE" id="PS50853"/>
    </source>
</evidence>
<dbReference type="GO" id="GO:0030425">
    <property type="term" value="C:dendrite"/>
    <property type="evidence" value="ECO:0007669"/>
    <property type="project" value="TreeGrafter"/>
</dbReference>
<name>A0A8C4WVZ9_EPTBU</name>
<dbReference type="InterPro" id="IPR011009">
    <property type="entry name" value="Kinase-like_dom_sf"/>
</dbReference>
<sequence length="993" mass="109630">MARPFLMAFALLSWTLIRSRSLNSESEVNLLDSKMLEGDTGWMAFPPEGWEEISGYDEFYTPIATYQACHVMEASQDNWLRTAWVPRADAERLYVELKFTLRDCSSIPGVAGTCKVDLGGRVMKLNTEVRDVGPLTRRGFYLAFQDVGACVALVAVRAFYKHCPQTRRSLSSFSATAAGADATALVEVQGMCLPGAIVVEMAPRMFCSADGEWLVPIGGCSCQPGYQQVMDRCQACSEGYYKDGTGSQPCIHCPPHSLTHRPGAPVCPCMEGHFRAYSEPATMACTRPPSPPRELVASLNASWVTLEWSPPSDIGSRMDLAYQVMCQKCAQKVEDVLVSSNSTEMTDGLTRRLNSNGRMTATVAMVPGTENRLKEIAKGGCTPCGEEVRILPGDVDLKETRVAVMGLDSQYDYVFEVASLNGVSSRSPKAPASVSVRLSINSAEFGQVTNIYQESVAKDSLSLSWTAPKHDIGTILEYEITFSEKVQKKVSYTTVKSKWTSVTLTGLKPATMYSVQIRARTAAGFGPFSNAFQFQTSEQSLDLTGEQSQNTIVWLSIVTGLIVLILIVFFLLKGRYCGYSKAKQNCDEEKQYHVKLPGLKMYVDPFTYEDPCEAVHEFAREIDVNRILIEGVVGAGEFGEVCRGRMRLPGGQAAPVAVKTLKAGYTEEQRRDFLCEASIMGQFDHPNIIRLEGVITRSIPVMIVTEFMENGSLDAFLRKNDGQFTAMQLVGMLRGIAAGMKYLADMSYVHRDLAARNILVNSNLMCKVSDFGLSRILEDDPDAAYTAKQGGRIPVRWTAPEAIAFRKFTSASDMWSYGIVMWEVTSYGERPYWDMSNQDVIKAIEEGYRLPAPMDCPVALHQLMLACWQQERTLRPKFIHMVAALDRLIRTPASLSVLANGTPRSPRPYLDPALPAFLAFGSVGDWLEAIKMGRYTDNFTAAGYTSLDAVARMALEDLARIGVTLVGHQKKILNGIQILRAQMVQMQDSGVQV</sequence>
<dbReference type="SUPFAM" id="SSF47769">
    <property type="entry name" value="SAM/Pointed domain"/>
    <property type="match status" value="1"/>
</dbReference>
<keyword evidence="3" id="KW-0808">Transferase</keyword>
<comment type="subcellular location">
    <subcellularLocation>
        <location evidence="1">Membrane</location>
        <topology evidence="1">Single-pass type I membrane protein</topology>
    </subcellularLocation>
</comment>
<dbReference type="InterPro" id="IPR000719">
    <property type="entry name" value="Prot_kinase_dom"/>
</dbReference>
<dbReference type="Pfam" id="PF07699">
    <property type="entry name" value="Ephrin_rec_like"/>
    <property type="match status" value="1"/>
</dbReference>
<evidence type="ECO:0000313" key="30">
    <source>
        <dbReference type="Proteomes" id="UP000694388"/>
    </source>
</evidence>
<evidence type="ECO:0000259" key="25">
    <source>
        <dbReference type="PROSITE" id="PS50011"/>
    </source>
</evidence>
<reference evidence="29" key="2">
    <citation type="submission" date="2025-09" db="UniProtKB">
        <authorList>
            <consortium name="Ensembl"/>
        </authorList>
    </citation>
    <scope>IDENTIFICATION</scope>
</reference>
<feature type="transmembrane region" description="Helical" evidence="23">
    <location>
        <begin position="552"/>
        <end position="572"/>
    </location>
</feature>
<evidence type="ECO:0000256" key="8">
    <source>
        <dbReference type="ARBA" id="ARBA00022840"/>
    </source>
</evidence>
<dbReference type="PROSITE" id="PS00109">
    <property type="entry name" value="PROTEIN_KINASE_TYR"/>
    <property type="match status" value="1"/>
</dbReference>
<dbReference type="Pfam" id="PF01404">
    <property type="entry name" value="Ephrin_lbd"/>
    <property type="match status" value="2"/>
</dbReference>
<dbReference type="PRINTS" id="PR00109">
    <property type="entry name" value="TYRKINASE"/>
</dbReference>
<dbReference type="SUPFAM" id="SSF56112">
    <property type="entry name" value="Protein kinase-like (PK-like)"/>
    <property type="match status" value="1"/>
</dbReference>
<feature type="domain" description="SAM" evidence="26">
    <location>
        <begin position="918"/>
        <end position="982"/>
    </location>
</feature>
<dbReference type="InterPro" id="IPR008266">
    <property type="entry name" value="Tyr_kinase_AS"/>
</dbReference>
<dbReference type="GO" id="GO:0005524">
    <property type="term" value="F:ATP binding"/>
    <property type="evidence" value="ECO:0007669"/>
    <property type="project" value="UniProtKB-UniRule"/>
</dbReference>
<dbReference type="SUPFAM" id="SSF49265">
    <property type="entry name" value="Fibronectin type III"/>
    <property type="match status" value="1"/>
</dbReference>
<keyword evidence="12" id="KW-0675">Receptor</keyword>
<dbReference type="Proteomes" id="UP000694388">
    <property type="component" value="Unplaced"/>
</dbReference>
<dbReference type="SMART" id="SM00615">
    <property type="entry name" value="EPH_lbd"/>
    <property type="match status" value="1"/>
</dbReference>
<dbReference type="Gene3D" id="2.60.120.260">
    <property type="entry name" value="Galactose-binding domain-like"/>
    <property type="match status" value="2"/>
</dbReference>
<dbReference type="PROSITE" id="PS00791">
    <property type="entry name" value="RECEPTOR_TYR_KIN_V_2"/>
    <property type="match status" value="1"/>
</dbReference>
<feature type="disulfide bond" evidence="21">
    <location>
        <begin position="69"/>
        <end position="150"/>
    </location>
</feature>
<dbReference type="InterPro" id="IPR009030">
    <property type="entry name" value="Growth_fac_rcpt_cys_sf"/>
</dbReference>
<dbReference type="InterPro" id="IPR050449">
    <property type="entry name" value="Ephrin_rcpt_TKs"/>
</dbReference>
<dbReference type="FunFam" id="3.30.200.20:FF:000001">
    <property type="entry name" value="Ephrin type-A receptor 5"/>
    <property type="match status" value="1"/>
</dbReference>
<dbReference type="PROSITE" id="PS51550">
    <property type="entry name" value="EPH_LBD"/>
    <property type="match status" value="1"/>
</dbReference>
<dbReference type="InterPro" id="IPR001245">
    <property type="entry name" value="Ser-Thr/Tyr_kinase_cat_dom"/>
</dbReference>
<evidence type="ECO:0000256" key="24">
    <source>
        <dbReference type="SAM" id="SignalP"/>
    </source>
</evidence>
<evidence type="ECO:0000256" key="21">
    <source>
        <dbReference type="PIRSR" id="PIRSR000666-3"/>
    </source>
</evidence>
<evidence type="ECO:0000256" key="15">
    <source>
        <dbReference type="ARBA" id="ARBA00058136"/>
    </source>
</evidence>
<reference evidence="29" key="1">
    <citation type="submission" date="2025-08" db="UniProtKB">
        <authorList>
            <consortium name="Ensembl"/>
        </authorList>
    </citation>
    <scope>IDENTIFICATION</scope>
</reference>
<feature type="binding site" evidence="20">
    <location>
        <begin position="633"/>
        <end position="641"/>
    </location>
    <ligand>
        <name>ATP</name>
        <dbReference type="ChEBI" id="CHEBI:30616"/>
    </ligand>
</feature>
<keyword evidence="21" id="KW-1015">Disulfide bond</keyword>
<dbReference type="Gene3D" id="2.60.40.1770">
    <property type="entry name" value="ephrin a2 ectodomain"/>
    <property type="match status" value="1"/>
</dbReference>
<evidence type="ECO:0000256" key="11">
    <source>
        <dbReference type="ARBA" id="ARBA00023137"/>
    </source>
</evidence>
<dbReference type="InterPro" id="IPR016257">
    <property type="entry name" value="Tyr_kinase_ephrin_rcpt"/>
</dbReference>
<keyword evidence="11" id="KW-0829">Tyrosine-protein kinase</keyword>
<dbReference type="InterPro" id="IPR001660">
    <property type="entry name" value="SAM"/>
</dbReference>
<dbReference type="InterPro" id="IPR003961">
    <property type="entry name" value="FN3_dom"/>
</dbReference>
<evidence type="ECO:0000256" key="12">
    <source>
        <dbReference type="ARBA" id="ARBA00023170"/>
    </source>
</evidence>
<keyword evidence="7" id="KW-0418">Kinase</keyword>
<dbReference type="Ensembl" id="ENSEBUT00000015006.1">
    <property type="protein sequence ID" value="ENSEBUP00000014430.1"/>
    <property type="gene ID" value="ENSEBUG00000009076.1"/>
</dbReference>
<evidence type="ECO:0000256" key="22">
    <source>
        <dbReference type="PROSITE-ProRule" id="PRU10141"/>
    </source>
</evidence>
<dbReference type="PIRSF" id="PIRSF000666">
    <property type="entry name" value="TyrPK_ephrin_receptor"/>
    <property type="match status" value="1"/>
</dbReference>
<feature type="domain" description="Fibronectin type-III" evidence="27">
    <location>
        <begin position="447"/>
        <end position="539"/>
    </location>
</feature>
<keyword evidence="30" id="KW-1185">Reference proteome</keyword>
<comment type="function">
    <text evidence="15">Receptor tyrosine kinase which binds promiscuously GPI-anchored ephrin-A family ligands residing on adjacent cells, leading to contact-dependent bidirectional signaling into neighboring cells. The signaling pathway downstream of the receptor is referred to as forward signaling while the signaling pathway downstream of the ephrin ligand is referred to as reverse signaling.</text>
</comment>
<feature type="disulfide bond" evidence="21">
    <location>
        <begin position="104"/>
        <end position="114"/>
    </location>
</feature>
<comment type="catalytic activity">
    <reaction evidence="14">
        <text>L-tyrosyl-[protein] + ATP = O-phospho-L-tyrosyl-[protein] + ADP + H(+)</text>
        <dbReference type="Rhea" id="RHEA:10596"/>
        <dbReference type="Rhea" id="RHEA-COMP:10136"/>
        <dbReference type="Rhea" id="RHEA-COMP:20101"/>
        <dbReference type="ChEBI" id="CHEBI:15378"/>
        <dbReference type="ChEBI" id="CHEBI:30616"/>
        <dbReference type="ChEBI" id="CHEBI:46858"/>
        <dbReference type="ChEBI" id="CHEBI:61978"/>
        <dbReference type="ChEBI" id="CHEBI:456216"/>
        <dbReference type="EC" id="2.7.10.1"/>
    </reaction>
</comment>
<feature type="chain" id="PRO_5034943561" description="Ephrin type-A receptor 6" evidence="24">
    <location>
        <begin position="22"/>
        <end position="993"/>
    </location>
</feature>
<comment type="subunit">
    <text evidence="16">Heterotetramer upon binding of the ligand. The heterotetramer is composed of an ephrin dimer and a receptor dimer. Oligomerization is probably required to induce biological responses. Interacts (via SAM domain) with ANKS1A (via SAM domain).</text>
</comment>
<evidence type="ECO:0000259" key="26">
    <source>
        <dbReference type="PROSITE" id="PS50105"/>
    </source>
</evidence>
<evidence type="ECO:0000256" key="19">
    <source>
        <dbReference type="PIRSR" id="PIRSR000666-1"/>
    </source>
</evidence>
<dbReference type="SUPFAM" id="SSF57184">
    <property type="entry name" value="Growth factor receptor domain"/>
    <property type="match status" value="1"/>
</dbReference>
<keyword evidence="8 20" id="KW-0067">ATP-binding</keyword>
<evidence type="ECO:0000256" key="7">
    <source>
        <dbReference type="ARBA" id="ARBA00022777"/>
    </source>
</evidence>
<dbReference type="GO" id="GO:0007411">
    <property type="term" value="P:axon guidance"/>
    <property type="evidence" value="ECO:0007669"/>
    <property type="project" value="TreeGrafter"/>
</dbReference>
<evidence type="ECO:0000256" key="4">
    <source>
        <dbReference type="ARBA" id="ARBA00022692"/>
    </source>
</evidence>
<keyword evidence="13" id="KW-0325">Glycoprotein</keyword>
<dbReference type="InterPro" id="IPR027936">
    <property type="entry name" value="Eph_TM"/>
</dbReference>
<dbReference type="CDD" id="cd00063">
    <property type="entry name" value="FN3"/>
    <property type="match status" value="2"/>
</dbReference>
<accession>A0A8C4WVZ9</accession>
<keyword evidence="24" id="KW-0732">Signal</keyword>
<dbReference type="PROSITE" id="PS50853">
    <property type="entry name" value="FN3"/>
    <property type="match status" value="2"/>
</dbReference>
<dbReference type="SMART" id="SM00454">
    <property type="entry name" value="SAM"/>
    <property type="match status" value="1"/>
</dbReference>
<dbReference type="Pfam" id="PF14575">
    <property type="entry name" value="EphA2_TM"/>
    <property type="match status" value="1"/>
</dbReference>
<feature type="active site" description="Proton acceptor" evidence="19">
    <location>
        <position position="752"/>
    </location>
</feature>
<dbReference type="GO" id="GO:0005005">
    <property type="term" value="F:transmembrane-ephrin receptor activity"/>
    <property type="evidence" value="ECO:0007669"/>
    <property type="project" value="TreeGrafter"/>
</dbReference>
<dbReference type="Gene3D" id="1.10.510.10">
    <property type="entry name" value="Transferase(Phosphotransferase) domain 1"/>
    <property type="match status" value="1"/>
</dbReference>
<keyword evidence="5" id="KW-0677">Repeat</keyword>
<dbReference type="GO" id="GO:0005886">
    <property type="term" value="C:plasma membrane"/>
    <property type="evidence" value="ECO:0007669"/>
    <property type="project" value="InterPro"/>
</dbReference>
<evidence type="ECO:0000256" key="1">
    <source>
        <dbReference type="ARBA" id="ARBA00004479"/>
    </source>
</evidence>
<evidence type="ECO:0000256" key="23">
    <source>
        <dbReference type="SAM" id="Phobius"/>
    </source>
</evidence>
<organism evidence="29 30">
    <name type="scientific">Eptatretus burgeri</name>
    <name type="common">Inshore hagfish</name>
    <dbReference type="NCBI Taxonomy" id="7764"/>
    <lineage>
        <taxon>Eukaryota</taxon>
        <taxon>Metazoa</taxon>
        <taxon>Chordata</taxon>
        <taxon>Craniata</taxon>
        <taxon>Vertebrata</taxon>
        <taxon>Cyclostomata</taxon>
        <taxon>Myxini</taxon>
        <taxon>Myxiniformes</taxon>
        <taxon>Myxinidae</taxon>
        <taxon>Eptatretinae</taxon>
        <taxon>Eptatretus</taxon>
    </lineage>
</organism>
<dbReference type="PROSITE" id="PS50011">
    <property type="entry name" value="PROTEIN_KINASE_DOM"/>
    <property type="match status" value="1"/>
</dbReference>
<proteinExistence type="predicted"/>
<feature type="domain" description="Eph LBD" evidence="28">
    <location>
        <begin position="27"/>
        <end position="168"/>
    </location>
</feature>
<dbReference type="InterPro" id="IPR036116">
    <property type="entry name" value="FN3_sf"/>
</dbReference>